<name>A0A3B1E350_9ZZZZ</name>
<proteinExistence type="predicted"/>
<dbReference type="SUPFAM" id="SSF53335">
    <property type="entry name" value="S-adenosyl-L-methionine-dependent methyltransferases"/>
    <property type="match status" value="1"/>
</dbReference>
<dbReference type="GO" id="GO:0003676">
    <property type="term" value="F:nucleic acid binding"/>
    <property type="evidence" value="ECO:0007669"/>
    <property type="project" value="InterPro"/>
</dbReference>
<dbReference type="EC" id="2.1.1.72" evidence="1"/>
<keyword evidence="4" id="KW-0949">S-adenosyl-L-methionine</keyword>
<keyword evidence="3 6" id="KW-0808">Transferase</keyword>
<comment type="catalytic activity">
    <reaction evidence="5">
        <text>a 2'-deoxyadenosine in DNA + S-adenosyl-L-methionine = an N(6)-methyl-2'-deoxyadenosine in DNA + S-adenosyl-L-homocysteine + H(+)</text>
        <dbReference type="Rhea" id="RHEA:15197"/>
        <dbReference type="Rhea" id="RHEA-COMP:12418"/>
        <dbReference type="Rhea" id="RHEA-COMP:12419"/>
        <dbReference type="ChEBI" id="CHEBI:15378"/>
        <dbReference type="ChEBI" id="CHEBI:57856"/>
        <dbReference type="ChEBI" id="CHEBI:59789"/>
        <dbReference type="ChEBI" id="CHEBI:90615"/>
        <dbReference type="ChEBI" id="CHEBI:90616"/>
        <dbReference type="EC" id="2.1.1.72"/>
    </reaction>
</comment>
<dbReference type="GO" id="GO:0032259">
    <property type="term" value="P:methylation"/>
    <property type="evidence" value="ECO:0007669"/>
    <property type="project" value="UniProtKB-KW"/>
</dbReference>
<dbReference type="InterPro" id="IPR012327">
    <property type="entry name" value="MeTrfase_D12"/>
</dbReference>
<dbReference type="Gene3D" id="3.40.50.150">
    <property type="entry name" value="Vaccinia Virus protein VP39"/>
    <property type="match status" value="1"/>
</dbReference>
<evidence type="ECO:0000256" key="5">
    <source>
        <dbReference type="ARBA" id="ARBA00047942"/>
    </source>
</evidence>
<dbReference type="AlphaFoldDB" id="A0A3B1E350"/>
<dbReference type="GO" id="GO:0009007">
    <property type="term" value="F:site-specific DNA-methyltransferase (adenine-specific) activity"/>
    <property type="evidence" value="ECO:0007669"/>
    <property type="project" value="UniProtKB-EC"/>
</dbReference>
<evidence type="ECO:0000256" key="1">
    <source>
        <dbReference type="ARBA" id="ARBA00011900"/>
    </source>
</evidence>
<evidence type="ECO:0000256" key="3">
    <source>
        <dbReference type="ARBA" id="ARBA00022679"/>
    </source>
</evidence>
<keyword evidence="2 6" id="KW-0489">Methyltransferase</keyword>
<dbReference type="PRINTS" id="PR00505">
    <property type="entry name" value="D12N6MTFRASE"/>
</dbReference>
<sequence length="255" mass="28639">MIKYLGSKRKLLPLIVETIRRTGETRSVIDLFSGTSRVGHALKAAGYRVSTNDHNAYAATLARCYIQTDRDDVIRDVEHLVDEFNALPGQGGYFTETFCRESRFFQPKNGARVDAIREAIAAKGLPPELEAVMLVSLMEAADRVDSTTGVQMAYLKSWAARASNDLQLRVPNVLPRARHGKGRAHCLDALDAAKLLVADVVYIDPPYNQHSYLGNYHVWESLVRWDKPPVYGIACKRIDCKDRRSIFNSKPRFAT</sequence>
<dbReference type="GO" id="GO:0009307">
    <property type="term" value="P:DNA restriction-modification system"/>
    <property type="evidence" value="ECO:0007669"/>
    <property type="project" value="InterPro"/>
</dbReference>
<dbReference type="EMBL" id="UOGK01000068">
    <property type="protein sequence ID" value="VAX36537.1"/>
    <property type="molecule type" value="Genomic_DNA"/>
</dbReference>
<protein>
    <recommendedName>
        <fullName evidence="1">site-specific DNA-methyltransferase (adenine-specific)</fullName>
        <ecNumber evidence="1">2.1.1.72</ecNumber>
    </recommendedName>
</protein>
<organism evidence="6">
    <name type="scientific">hydrothermal vent metagenome</name>
    <dbReference type="NCBI Taxonomy" id="652676"/>
    <lineage>
        <taxon>unclassified sequences</taxon>
        <taxon>metagenomes</taxon>
        <taxon>ecological metagenomes</taxon>
    </lineage>
</organism>
<dbReference type="Pfam" id="PF02086">
    <property type="entry name" value="MethyltransfD12"/>
    <property type="match status" value="1"/>
</dbReference>
<evidence type="ECO:0000256" key="2">
    <source>
        <dbReference type="ARBA" id="ARBA00022603"/>
    </source>
</evidence>
<gene>
    <name evidence="6" type="ORF">MNBD_PLANCTO03-308</name>
</gene>
<dbReference type="InterPro" id="IPR002052">
    <property type="entry name" value="DNA_methylase_N6_adenine_CS"/>
</dbReference>
<evidence type="ECO:0000313" key="6">
    <source>
        <dbReference type="EMBL" id="VAX36537.1"/>
    </source>
</evidence>
<dbReference type="InterPro" id="IPR029063">
    <property type="entry name" value="SAM-dependent_MTases_sf"/>
</dbReference>
<dbReference type="PROSITE" id="PS00092">
    <property type="entry name" value="N6_MTASE"/>
    <property type="match status" value="1"/>
</dbReference>
<reference evidence="6" key="1">
    <citation type="submission" date="2018-06" db="EMBL/GenBank/DDBJ databases">
        <authorList>
            <person name="Zhirakovskaya E."/>
        </authorList>
    </citation>
    <scope>NUCLEOTIDE SEQUENCE</scope>
</reference>
<feature type="non-terminal residue" evidence="6">
    <location>
        <position position="255"/>
    </location>
</feature>
<evidence type="ECO:0000256" key="4">
    <source>
        <dbReference type="ARBA" id="ARBA00022691"/>
    </source>
</evidence>
<accession>A0A3B1E350</accession>